<dbReference type="Pfam" id="PF02518">
    <property type="entry name" value="HATPase_c"/>
    <property type="match status" value="1"/>
</dbReference>
<evidence type="ECO:0000256" key="2">
    <source>
        <dbReference type="ARBA" id="ARBA00004370"/>
    </source>
</evidence>
<keyword evidence="15" id="KW-1185">Reference proteome</keyword>
<evidence type="ECO:0000256" key="5">
    <source>
        <dbReference type="ARBA" id="ARBA00022679"/>
    </source>
</evidence>
<dbReference type="InterPro" id="IPR050736">
    <property type="entry name" value="Sensor_HK_Regulatory"/>
</dbReference>
<dbReference type="AlphaFoldDB" id="A0A1H4NAW1"/>
<keyword evidence="4" id="KW-0597">Phosphoprotein</keyword>
<dbReference type="CDD" id="cd16922">
    <property type="entry name" value="HATPase_EvgS-ArcB-TorS-like"/>
    <property type="match status" value="1"/>
</dbReference>
<dbReference type="GO" id="GO:0000155">
    <property type="term" value="F:phosphorelay sensor kinase activity"/>
    <property type="evidence" value="ECO:0007669"/>
    <property type="project" value="InterPro"/>
</dbReference>
<feature type="transmembrane region" description="Helical" evidence="11">
    <location>
        <begin position="220"/>
        <end position="238"/>
    </location>
</feature>
<keyword evidence="6" id="KW-0547">Nucleotide-binding</keyword>
<dbReference type="Pfam" id="PF08447">
    <property type="entry name" value="PAS_3"/>
    <property type="match status" value="1"/>
</dbReference>
<reference evidence="15" key="1">
    <citation type="submission" date="2016-10" db="EMBL/GenBank/DDBJ databases">
        <authorList>
            <person name="Varghese N."/>
            <person name="Submissions S."/>
        </authorList>
    </citation>
    <scope>NUCLEOTIDE SEQUENCE [LARGE SCALE GENOMIC DNA]</scope>
    <source>
        <strain evidence="15">ES.061</strain>
    </source>
</reference>
<dbReference type="SUPFAM" id="SSF47384">
    <property type="entry name" value="Homodimeric domain of signal transducing histidine kinase"/>
    <property type="match status" value="1"/>
</dbReference>
<dbReference type="InterPro" id="IPR005467">
    <property type="entry name" value="His_kinase_dom"/>
</dbReference>
<evidence type="ECO:0000256" key="6">
    <source>
        <dbReference type="ARBA" id="ARBA00022741"/>
    </source>
</evidence>
<comment type="catalytic activity">
    <reaction evidence="1">
        <text>ATP + protein L-histidine = ADP + protein N-phospho-L-histidine.</text>
        <dbReference type="EC" id="2.7.13.3"/>
    </reaction>
</comment>
<dbReference type="FunFam" id="1.10.287.130:FF:000038">
    <property type="entry name" value="Sensory transduction histidine kinase"/>
    <property type="match status" value="1"/>
</dbReference>
<evidence type="ECO:0000256" key="9">
    <source>
        <dbReference type="ARBA" id="ARBA00023012"/>
    </source>
</evidence>
<accession>A0A1H4NAW1</accession>
<evidence type="ECO:0000313" key="14">
    <source>
        <dbReference type="EMBL" id="SEB92373.1"/>
    </source>
</evidence>
<dbReference type="EMBL" id="FNSL01000001">
    <property type="protein sequence ID" value="SEB92373.1"/>
    <property type="molecule type" value="Genomic_DNA"/>
</dbReference>
<dbReference type="InterPro" id="IPR013655">
    <property type="entry name" value="PAS_fold_3"/>
</dbReference>
<dbReference type="PROSITE" id="PS50109">
    <property type="entry name" value="HIS_KIN"/>
    <property type="match status" value="1"/>
</dbReference>
<evidence type="ECO:0000256" key="10">
    <source>
        <dbReference type="ARBA" id="ARBA00023136"/>
    </source>
</evidence>
<evidence type="ECO:0000256" key="3">
    <source>
        <dbReference type="ARBA" id="ARBA00012438"/>
    </source>
</evidence>
<dbReference type="NCBIfam" id="TIGR00229">
    <property type="entry name" value="sensory_box"/>
    <property type="match status" value="1"/>
</dbReference>
<dbReference type="Gene3D" id="3.30.565.10">
    <property type="entry name" value="Histidine kinase-like ATPase, C-terminal domain"/>
    <property type="match status" value="1"/>
</dbReference>
<dbReference type="Proteomes" id="UP000199064">
    <property type="component" value="Unassembled WGS sequence"/>
</dbReference>
<dbReference type="InterPro" id="IPR036890">
    <property type="entry name" value="HATPase_C_sf"/>
</dbReference>
<dbReference type="SMART" id="SM00387">
    <property type="entry name" value="HATPase_c"/>
    <property type="match status" value="1"/>
</dbReference>
<dbReference type="PROSITE" id="PS50113">
    <property type="entry name" value="PAC"/>
    <property type="match status" value="1"/>
</dbReference>
<sequence length="778" mass="86126">MAKAGGWALPLIAGMAAGPRTRRARRMGLAGNAKIIAAPAYERLLAIEPYLRRSIPVLIIIFLLVLAAARLLSLFTWRDDIERDARTMLALAADSLAASVAIDTTETEPAQKARMLIEEAMRRAGSEDERVLAITDEHFGVLATSPNGQNLIGRSLEDVLTGGQPLFLFGARAGVMNVEIAGEQWLASLVHVAGQEGAAVALTSRDGLFADWRRSVSMNVSLFALTAGILMVILYAYFSQAARAQAADRIYMEAHQRIDMAMVRGKCGLWDWDMVRGKMFWSRSMFEMLGYETTDEMLSFGEVAAIIHPDDGDLFDLANRIMAREIDHVDRVFRMKRADGQWVWVRARAQVVDPNAPELHLIGIAVDVTEQRTLVQQTEAADQRLRTAIESIGESFVLWDYAERLVMCNTKYKQDLGVDQSMIVTGARRRDIEALAPAFRSERRLAVPSGNGNGATYERQLADGRWLQVTELKTRDGGTVSVGTDITQLKQHQGKLVDSERRLMATIHDLSLARRAEQERTRELSELNRKYMRETERAEAANRAKSEFLANMSHELRTPLNAIIGFSEVMESGMFGPLGSERYEEYVRDICSSGSYLLGVINDILDMSKIEAGQFSVDCEEIDLCPLIRETVRVVELQAAEKSIAMKMDIPERMQVFADRRAIKQIVINLLSNAVKFTGEGGHISLRARKVGPAVTLTIEDSGCGIPRDALKKLGRPFEQVQNQFSKNHTGSGLGLAISRSLAELHGGVLKIRSTEGVGTIVSVRLPAEERKKPAVAA</sequence>
<dbReference type="EC" id="2.7.13.3" evidence="3"/>
<keyword evidence="10 11" id="KW-0472">Membrane</keyword>
<dbReference type="InterPro" id="IPR000700">
    <property type="entry name" value="PAS-assoc_C"/>
</dbReference>
<evidence type="ECO:0000256" key="7">
    <source>
        <dbReference type="ARBA" id="ARBA00022777"/>
    </source>
</evidence>
<proteinExistence type="predicted"/>
<dbReference type="InterPro" id="IPR003594">
    <property type="entry name" value="HATPase_dom"/>
</dbReference>
<gene>
    <name evidence="14" type="ORF">SAMN05216452_3694</name>
</gene>
<dbReference type="CDD" id="cd00130">
    <property type="entry name" value="PAS"/>
    <property type="match status" value="1"/>
</dbReference>
<keyword evidence="5" id="KW-0808">Transferase</keyword>
<dbReference type="Gene3D" id="1.10.287.130">
    <property type="match status" value="1"/>
</dbReference>
<keyword evidence="9" id="KW-0902">Two-component regulatory system</keyword>
<keyword evidence="8" id="KW-0067">ATP-binding</keyword>
<evidence type="ECO:0000256" key="1">
    <source>
        <dbReference type="ARBA" id="ARBA00000085"/>
    </source>
</evidence>
<dbReference type="InterPro" id="IPR001610">
    <property type="entry name" value="PAC"/>
</dbReference>
<keyword evidence="7 14" id="KW-0418">Kinase</keyword>
<dbReference type="PRINTS" id="PR00344">
    <property type="entry name" value="BCTRLSENSOR"/>
</dbReference>
<evidence type="ECO:0000256" key="8">
    <source>
        <dbReference type="ARBA" id="ARBA00022840"/>
    </source>
</evidence>
<keyword evidence="11" id="KW-1133">Transmembrane helix</keyword>
<evidence type="ECO:0000259" key="13">
    <source>
        <dbReference type="PROSITE" id="PS50113"/>
    </source>
</evidence>
<organism evidence="14 15">
    <name type="scientific">Nitratireductor aquibiodomus</name>
    <dbReference type="NCBI Taxonomy" id="204799"/>
    <lineage>
        <taxon>Bacteria</taxon>
        <taxon>Pseudomonadati</taxon>
        <taxon>Pseudomonadota</taxon>
        <taxon>Alphaproteobacteria</taxon>
        <taxon>Hyphomicrobiales</taxon>
        <taxon>Phyllobacteriaceae</taxon>
        <taxon>Nitratireductor</taxon>
    </lineage>
</organism>
<dbReference type="InterPro" id="IPR003661">
    <property type="entry name" value="HisK_dim/P_dom"/>
</dbReference>
<dbReference type="PANTHER" id="PTHR43711:SF26">
    <property type="entry name" value="SENSOR HISTIDINE KINASE RCSC"/>
    <property type="match status" value="1"/>
</dbReference>
<dbReference type="InterPro" id="IPR036097">
    <property type="entry name" value="HisK_dim/P_sf"/>
</dbReference>
<dbReference type="SUPFAM" id="SSF55785">
    <property type="entry name" value="PYP-like sensor domain (PAS domain)"/>
    <property type="match status" value="2"/>
</dbReference>
<keyword evidence="11" id="KW-0812">Transmembrane</keyword>
<dbReference type="SUPFAM" id="SSF55874">
    <property type="entry name" value="ATPase domain of HSP90 chaperone/DNA topoisomerase II/histidine kinase"/>
    <property type="match status" value="1"/>
</dbReference>
<dbReference type="CDD" id="cd00082">
    <property type="entry name" value="HisKA"/>
    <property type="match status" value="1"/>
</dbReference>
<name>A0A1H4NAW1_9HYPH</name>
<dbReference type="Pfam" id="PF00512">
    <property type="entry name" value="HisKA"/>
    <property type="match status" value="1"/>
</dbReference>
<dbReference type="PANTHER" id="PTHR43711">
    <property type="entry name" value="TWO-COMPONENT HISTIDINE KINASE"/>
    <property type="match status" value="1"/>
</dbReference>
<evidence type="ECO:0000313" key="15">
    <source>
        <dbReference type="Proteomes" id="UP000199064"/>
    </source>
</evidence>
<dbReference type="RefSeq" id="WP_177175110.1">
    <property type="nucleotide sequence ID" value="NZ_FNSL01000001.1"/>
</dbReference>
<comment type="subcellular location">
    <subcellularLocation>
        <location evidence="2">Membrane</location>
    </subcellularLocation>
</comment>
<dbReference type="Gene3D" id="3.30.450.20">
    <property type="entry name" value="PAS domain"/>
    <property type="match status" value="2"/>
</dbReference>
<dbReference type="FunFam" id="3.30.565.10:FF:000006">
    <property type="entry name" value="Sensor histidine kinase WalK"/>
    <property type="match status" value="1"/>
</dbReference>
<dbReference type="SMART" id="SM00388">
    <property type="entry name" value="HisKA"/>
    <property type="match status" value="1"/>
</dbReference>
<dbReference type="Pfam" id="PF12860">
    <property type="entry name" value="PAS_7"/>
    <property type="match status" value="1"/>
</dbReference>
<feature type="transmembrane region" description="Helical" evidence="11">
    <location>
        <begin position="55"/>
        <end position="77"/>
    </location>
</feature>
<feature type="domain" description="Histidine kinase" evidence="12">
    <location>
        <begin position="551"/>
        <end position="770"/>
    </location>
</feature>
<feature type="domain" description="PAC" evidence="13">
    <location>
        <begin position="329"/>
        <end position="380"/>
    </location>
</feature>
<evidence type="ECO:0000259" key="12">
    <source>
        <dbReference type="PROSITE" id="PS50109"/>
    </source>
</evidence>
<evidence type="ECO:0000256" key="11">
    <source>
        <dbReference type="SAM" id="Phobius"/>
    </source>
</evidence>
<dbReference type="InterPro" id="IPR004358">
    <property type="entry name" value="Sig_transdc_His_kin-like_C"/>
</dbReference>
<dbReference type="InterPro" id="IPR035965">
    <property type="entry name" value="PAS-like_dom_sf"/>
</dbReference>
<evidence type="ECO:0000256" key="4">
    <source>
        <dbReference type="ARBA" id="ARBA00022553"/>
    </source>
</evidence>
<protein>
    <recommendedName>
        <fullName evidence="3">histidine kinase</fullName>
        <ecNumber evidence="3">2.7.13.3</ecNumber>
    </recommendedName>
</protein>
<dbReference type="GO" id="GO:0016020">
    <property type="term" value="C:membrane"/>
    <property type="evidence" value="ECO:0007669"/>
    <property type="project" value="UniProtKB-SubCell"/>
</dbReference>
<dbReference type="GO" id="GO:0005524">
    <property type="term" value="F:ATP binding"/>
    <property type="evidence" value="ECO:0007669"/>
    <property type="project" value="UniProtKB-KW"/>
</dbReference>
<dbReference type="InterPro" id="IPR000014">
    <property type="entry name" value="PAS"/>
</dbReference>
<dbReference type="SMART" id="SM00086">
    <property type="entry name" value="PAC"/>
    <property type="match status" value="1"/>
</dbReference>